<feature type="domain" description="Microcin J25-processing protein McjB C-terminal" evidence="1">
    <location>
        <begin position="24"/>
        <end position="134"/>
    </location>
</feature>
<dbReference type="Pfam" id="PF13471">
    <property type="entry name" value="Transglut_core3"/>
    <property type="match status" value="1"/>
</dbReference>
<sequence>MTSPPCALPPRIRLPLHRRVLPLTAVSIAWPLAKLPPKYLRVTLETLRVGARPGTAAQASAARTAVVAVSLHCAVHNCLQRSIAAAVLCRFKGVWPTWQAGVRTTPFAAHAWIEADGQMIDEPYPDGYYRPLLTVAPNAPRRAARWPLPRRDRARRTP</sequence>
<evidence type="ECO:0000259" key="1">
    <source>
        <dbReference type="Pfam" id="PF13471"/>
    </source>
</evidence>
<protein>
    <submittedName>
        <fullName evidence="2">Lasso peptide biosynthesis B2 protein</fullName>
    </submittedName>
</protein>
<reference evidence="2 3" key="1">
    <citation type="submission" date="2023-03" db="EMBL/GenBank/DDBJ databases">
        <title>Draft genome sequence of Streptomyces sp. RB6PN23 isolated from peat swamp forest in Thailand.</title>
        <authorList>
            <person name="Klaysubun C."/>
            <person name="Duangmal K."/>
        </authorList>
    </citation>
    <scope>NUCLEOTIDE SEQUENCE [LARGE SCALE GENOMIC DNA]</scope>
    <source>
        <strain evidence="2 3">RB6PN23</strain>
    </source>
</reference>
<evidence type="ECO:0000313" key="3">
    <source>
        <dbReference type="Proteomes" id="UP001216579"/>
    </source>
</evidence>
<gene>
    <name evidence="2" type="ORF">P3G67_15560</name>
</gene>
<comment type="caution">
    <text evidence="2">The sequence shown here is derived from an EMBL/GenBank/DDBJ whole genome shotgun (WGS) entry which is preliminary data.</text>
</comment>
<proteinExistence type="predicted"/>
<dbReference type="InterPro" id="IPR053521">
    <property type="entry name" value="McjB-like"/>
</dbReference>
<organism evidence="2 3">
    <name type="scientific">Streptomyces silvisoli</name>
    <dbReference type="NCBI Taxonomy" id="3034235"/>
    <lineage>
        <taxon>Bacteria</taxon>
        <taxon>Bacillati</taxon>
        <taxon>Actinomycetota</taxon>
        <taxon>Actinomycetes</taxon>
        <taxon>Kitasatosporales</taxon>
        <taxon>Streptomycetaceae</taxon>
        <taxon>Streptomyces</taxon>
    </lineage>
</organism>
<dbReference type="Proteomes" id="UP001216579">
    <property type="component" value="Unassembled WGS sequence"/>
</dbReference>
<dbReference type="EMBL" id="JARJBC010000008">
    <property type="protein sequence ID" value="MDF3290639.1"/>
    <property type="molecule type" value="Genomic_DNA"/>
</dbReference>
<keyword evidence="3" id="KW-1185">Reference proteome</keyword>
<name>A0ABT5ZLD9_9ACTN</name>
<dbReference type="NCBIfam" id="NF033537">
    <property type="entry name" value="lasso_biosyn_B2"/>
    <property type="match status" value="1"/>
</dbReference>
<dbReference type="InterPro" id="IPR032708">
    <property type="entry name" value="McjB_C"/>
</dbReference>
<evidence type="ECO:0000313" key="2">
    <source>
        <dbReference type="EMBL" id="MDF3290639.1"/>
    </source>
</evidence>
<accession>A0ABT5ZLD9</accession>
<dbReference type="RefSeq" id="WP_269857359.1">
    <property type="nucleotide sequence ID" value="NZ_JARJBC010000008.1"/>
</dbReference>